<dbReference type="PROSITE" id="PS51459">
    <property type="entry name" value="FIDO"/>
    <property type="match status" value="1"/>
</dbReference>
<evidence type="ECO:0000259" key="8">
    <source>
        <dbReference type="PROSITE" id="PS51459"/>
    </source>
</evidence>
<evidence type="ECO:0000256" key="2">
    <source>
        <dbReference type="ARBA" id="ARBA00022695"/>
    </source>
</evidence>
<keyword evidence="10" id="KW-1185">Reference proteome</keyword>
<evidence type="ECO:0000313" key="9">
    <source>
        <dbReference type="EMBL" id="UUX34935.1"/>
    </source>
</evidence>
<organism evidence="9 10">
    <name type="scientific">Fundicoccus culcitae</name>
    <dbReference type="NCBI Taxonomy" id="2969821"/>
    <lineage>
        <taxon>Bacteria</taxon>
        <taxon>Bacillati</taxon>
        <taxon>Bacillota</taxon>
        <taxon>Bacilli</taxon>
        <taxon>Lactobacillales</taxon>
        <taxon>Aerococcaceae</taxon>
        <taxon>Fundicoccus</taxon>
    </lineage>
</organism>
<evidence type="ECO:0000256" key="3">
    <source>
        <dbReference type="ARBA" id="ARBA00022741"/>
    </source>
</evidence>
<reference evidence="9 10" key="1">
    <citation type="submission" date="2022-08" db="EMBL/GenBank/DDBJ databases">
        <title>Aerococcaceae sp. nov isolated from spoiled eye mask.</title>
        <authorList>
            <person name="Zhou G."/>
            <person name="Xie X.-B."/>
            <person name="Shi Q.-S."/>
            <person name="Wang Y.-S."/>
            <person name="Wen X."/>
            <person name="Peng H."/>
            <person name="Yang X.-J."/>
            <person name="Tao H.-B."/>
            <person name="Huang X.-M."/>
        </authorList>
    </citation>
    <scope>NUCLEOTIDE SEQUENCE [LARGE SCALE GENOMIC DNA]</scope>
    <source>
        <strain evidence="10">DM20194951</strain>
    </source>
</reference>
<dbReference type="EMBL" id="CP102453">
    <property type="protein sequence ID" value="UUX34935.1"/>
    <property type="molecule type" value="Genomic_DNA"/>
</dbReference>
<evidence type="ECO:0000256" key="4">
    <source>
        <dbReference type="ARBA" id="ARBA00022840"/>
    </source>
</evidence>
<dbReference type="InterPro" id="IPR036597">
    <property type="entry name" value="Fido-like_dom_sf"/>
</dbReference>
<keyword evidence="3" id="KW-0547">Nucleotide-binding</keyword>
<dbReference type="PANTHER" id="PTHR39560">
    <property type="entry name" value="PROTEIN ADENYLYLTRANSFERASE FIC-RELATED"/>
    <property type="match status" value="1"/>
</dbReference>
<accession>A0ABY5P993</accession>
<evidence type="ECO:0000256" key="1">
    <source>
        <dbReference type="ARBA" id="ARBA00022679"/>
    </source>
</evidence>
<comment type="catalytic activity">
    <reaction evidence="6">
        <text>L-threonyl-[protein] + ATP = 3-O-(5'-adenylyl)-L-threonyl-[protein] + diphosphate</text>
        <dbReference type="Rhea" id="RHEA:54292"/>
        <dbReference type="Rhea" id="RHEA-COMP:11060"/>
        <dbReference type="Rhea" id="RHEA-COMP:13847"/>
        <dbReference type="ChEBI" id="CHEBI:30013"/>
        <dbReference type="ChEBI" id="CHEBI:30616"/>
        <dbReference type="ChEBI" id="CHEBI:33019"/>
        <dbReference type="ChEBI" id="CHEBI:138113"/>
        <dbReference type="EC" id="2.7.7.108"/>
    </reaction>
</comment>
<sequence length="41" mass="4740">MSEENLNQIIDKYVGMNIAHPFIEGNGRSTRIWFDLMLKTG</sequence>
<dbReference type="SUPFAM" id="SSF140931">
    <property type="entry name" value="Fic-like"/>
    <property type="match status" value="1"/>
</dbReference>
<dbReference type="PANTHER" id="PTHR39560:SF1">
    <property type="entry name" value="PROTEIN ADENYLYLTRANSFERASE FIC-RELATED"/>
    <property type="match status" value="1"/>
</dbReference>
<feature type="domain" description="Fido" evidence="8">
    <location>
        <begin position="1"/>
        <end position="41"/>
    </location>
</feature>
<gene>
    <name evidence="9" type="ORF">NRE15_04625</name>
</gene>
<dbReference type="RefSeq" id="WP_313794428.1">
    <property type="nucleotide sequence ID" value="NZ_CP102453.1"/>
</dbReference>
<evidence type="ECO:0000256" key="7">
    <source>
        <dbReference type="ARBA" id="ARBA00048696"/>
    </source>
</evidence>
<dbReference type="InterPro" id="IPR003812">
    <property type="entry name" value="Fido"/>
</dbReference>
<dbReference type="Pfam" id="PF02661">
    <property type="entry name" value="Fic"/>
    <property type="match status" value="1"/>
</dbReference>
<dbReference type="Gene3D" id="1.10.3290.10">
    <property type="entry name" value="Fido-like domain"/>
    <property type="match status" value="1"/>
</dbReference>
<dbReference type="EC" id="2.7.7.108" evidence="5"/>
<proteinExistence type="predicted"/>
<name>A0ABY5P993_9LACT</name>
<evidence type="ECO:0000256" key="6">
    <source>
        <dbReference type="ARBA" id="ARBA00047939"/>
    </source>
</evidence>
<protein>
    <recommendedName>
        <fullName evidence="5">protein adenylyltransferase</fullName>
        <ecNumber evidence="5">2.7.7.108</ecNumber>
    </recommendedName>
</protein>
<keyword evidence="2" id="KW-0548">Nucleotidyltransferase</keyword>
<evidence type="ECO:0000256" key="5">
    <source>
        <dbReference type="ARBA" id="ARBA00034531"/>
    </source>
</evidence>
<comment type="catalytic activity">
    <reaction evidence="7">
        <text>L-tyrosyl-[protein] + ATP = O-(5'-adenylyl)-L-tyrosyl-[protein] + diphosphate</text>
        <dbReference type="Rhea" id="RHEA:54288"/>
        <dbReference type="Rhea" id="RHEA-COMP:10136"/>
        <dbReference type="Rhea" id="RHEA-COMP:13846"/>
        <dbReference type="ChEBI" id="CHEBI:30616"/>
        <dbReference type="ChEBI" id="CHEBI:33019"/>
        <dbReference type="ChEBI" id="CHEBI:46858"/>
        <dbReference type="ChEBI" id="CHEBI:83624"/>
        <dbReference type="EC" id="2.7.7.108"/>
    </reaction>
</comment>
<dbReference type="Proteomes" id="UP001315967">
    <property type="component" value="Chromosome"/>
</dbReference>
<keyword evidence="4" id="KW-0067">ATP-binding</keyword>
<keyword evidence="1" id="KW-0808">Transferase</keyword>
<evidence type="ECO:0000313" key="10">
    <source>
        <dbReference type="Proteomes" id="UP001315967"/>
    </source>
</evidence>